<proteinExistence type="predicted"/>
<dbReference type="PANTHER" id="PTHR47117">
    <property type="entry name" value="STAR-RELATED LIPID TRANSFER PROTEIN 9"/>
    <property type="match status" value="1"/>
</dbReference>
<dbReference type="Proteomes" id="UP000193380">
    <property type="component" value="Chromosome 8"/>
</dbReference>
<evidence type="ECO:0000256" key="1">
    <source>
        <dbReference type="SAM" id="MobiDB-lite"/>
    </source>
</evidence>
<protein>
    <submittedName>
        <fullName evidence="2">Uncharacterized protein</fullName>
    </submittedName>
</protein>
<gene>
    <name evidence="2" type="ORF">GSONMT00077924001</name>
</gene>
<dbReference type="AlphaFoldDB" id="A0A060VVF7"/>
<dbReference type="PANTHER" id="PTHR47117:SF10">
    <property type="entry name" value="KINESIN-LIKE PROTEIN KIF1B"/>
    <property type="match status" value="1"/>
</dbReference>
<organism evidence="2 3">
    <name type="scientific">Oncorhynchus mykiss</name>
    <name type="common">Rainbow trout</name>
    <name type="synonym">Salmo gairdneri</name>
    <dbReference type="NCBI Taxonomy" id="8022"/>
    <lineage>
        <taxon>Eukaryota</taxon>
        <taxon>Metazoa</taxon>
        <taxon>Chordata</taxon>
        <taxon>Craniata</taxon>
        <taxon>Vertebrata</taxon>
        <taxon>Euteleostomi</taxon>
        <taxon>Actinopterygii</taxon>
        <taxon>Neopterygii</taxon>
        <taxon>Teleostei</taxon>
        <taxon>Protacanthopterygii</taxon>
        <taxon>Salmoniformes</taxon>
        <taxon>Salmonidae</taxon>
        <taxon>Salmoninae</taxon>
        <taxon>Oncorhynchus</taxon>
    </lineage>
</organism>
<name>A0A060VVF7_ONCMY</name>
<sequence>MQRRRRRVLDTSVAYVRGEENLAGWRPRSDSLILDHQWELEKLSLLQEVEKTRHYLLLREKLEATLAVGQDALCKSGDLSDFAKSPILSHCPGGSPALESPSQRQRELAAKCLRLLMHTFNREYSQVSSSASESKVSPSPPGPLTPSITHLTPCRLLLTSQNPSPKPFVSHKNVAPVDSGPIVTDPTQDTFPS</sequence>
<evidence type="ECO:0000313" key="2">
    <source>
        <dbReference type="EMBL" id="CDQ56310.1"/>
    </source>
</evidence>
<accession>A0A060VVF7</accession>
<feature type="region of interest" description="Disordered" evidence="1">
    <location>
        <begin position="159"/>
        <end position="193"/>
    </location>
</feature>
<dbReference type="STRING" id="8022.A0A060VVF7"/>
<feature type="region of interest" description="Disordered" evidence="1">
    <location>
        <begin position="129"/>
        <end position="148"/>
    </location>
</feature>
<dbReference type="EMBL" id="FR904261">
    <property type="protein sequence ID" value="CDQ56310.1"/>
    <property type="molecule type" value="Genomic_DNA"/>
</dbReference>
<reference evidence="2 3" key="1">
    <citation type="journal article" date="2014" name="Nat. Commun.">
        <title>The rainbow trout genome provides novel insights into evolution after whole-genome duplication in vertebrates.</title>
        <authorList>
            <person name="Berthelot C."/>
            <person name="Brunet F."/>
            <person name="Chalopin D."/>
            <person name="Juanchich A."/>
            <person name="Bernard M."/>
            <person name="Noel B."/>
            <person name="Bento P."/>
            <person name="Da Silva C."/>
            <person name="Labadie K."/>
            <person name="Alberti A."/>
            <person name="Aury J.M."/>
            <person name="Louis A."/>
            <person name="Dehais P."/>
            <person name="Bardou P."/>
            <person name="Montfort J."/>
            <person name="Klopp C."/>
            <person name="Cabau C."/>
            <person name="Gaspin C."/>
            <person name="Thorgaard G.H."/>
            <person name="Boussaha M."/>
            <person name="Quillet E."/>
            <person name="Guyomard R."/>
            <person name="Galiana D."/>
            <person name="Bobe J."/>
            <person name="Volff J.N."/>
            <person name="Genet C."/>
            <person name="Wincker P."/>
            <person name="Jaillon O."/>
            <person name="Roest Crollius H."/>
            <person name="Guiguen Y."/>
        </authorList>
    </citation>
    <scope>NUCLEOTIDE SEQUENCE [LARGE SCALE GENOMIC DNA]</scope>
</reference>
<evidence type="ECO:0000313" key="3">
    <source>
        <dbReference type="Proteomes" id="UP000193380"/>
    </source>
</evidence>
<dbReference type="PaxDb" id="8022-A0A060VVF7"/>